<keyword evidence="5 7" id="KW-1133">Transmembrane helix</keyword>
<organism evidence="8 9">
    <name type="scientific">Ferrimonas pelagia</name>
    <dbReference type="NCBI Taxonomy" id="1177826"/>
    <lineage>
        <taxon>Bacteria</taxon>
        <taxon>Pseudomonadati</taxon>
        <taxon>Pseudomonadota</taxon>
        <taxon>Gammaproteobacteria</taxon>
        <taxon>Alteromonadales</taxon>
        <taxon>Ferrimonadaceae</taxon>
        <taxon>Ferrimonas</taxon>
    </lineage>
</organism>
<dbReference type="InterPro" id="IPR052031">
    <property type="entry name" value="Membrane_Transporter-Flippase"/>
</dbReference>
<sequence>MGKELDLLTGSIARTLTRLTLPNLLAVLSLLAYQLTDAYFISRLGTEPLAAFGLTLAPTLMAISIALGLGTGMSVQLGRLLGQGHRAEGAQFVTHGLLLAVLVVTTVGLGGLATMDPLFRLLGASDTLLPLTKEYMVVWYWGVGFLVLPIVGNQAIRATGNTFTPALVTGLVAVLNAILDPLLIFGFGPIPAFGLQGAAIATVIAWMVSFVVAAYMLLVQHRLLVSPCWARLRQHWQAQLHIARPATLSNLLNPIASAALIAMLARIDIHAVAAFGVANRIQSLLMIVVTALCGALAPFMAQNLGAGQYQRAVRALLGSIHIIILIQLAIYALLWLNLDSIAGIFATEPLTHHYISQYLLWVPLGYGALAVVIMLAVSLNSYRRPIPALLLNLSRLALLLPAAWVGRALGGAEGLFIGIALANGLLGLLCYLIARRRLKQIPPQTDPPLMADLPNP</sequence>
<feature type="transmembrane region" description="Helical" evidence="7">
    <location>
        <begin position="358"/>
        <end position="377"/>
    </location>
</feature>
<evidence type="ECO:0000313" key="9">
    <source>
        <dbReference type="Proteomes" id="UP001499988"/>
    </source>
</evidence>
<reference evidence="9" key="1">
    <citation type="journal article" date="2019" name="Int. J. Syst. Evol. Microbiol.">
        <title>The Global Catalogue of Microorganisms (GCM) 10K type strain sequencing project: providing services to taxonomists for standard genome sequencing and annotation.</title>
        <authorList>
            <consortium name="The Broad Institute Genomics Platform"/>
            <consortium name="The Broad Institute Genome Sequencing Center for Infectious Disease"/>
            <person name="Wu L."/>
            <person name="Ma J."/>
        </authorList>
    </citation>
    <scope>NUCLEOTIDE SEQUENCE [LARGE SCALE GENOMIC DNA]</scope>
    <source>
        <strain evidence="9">JCM 18401</strain>
    </source>
</reference>
<keyword evidence="4 7" id="KW-0812">Transmembrane</keyword>
<feature type="transmembrane region" description="Helical" evidence="7">
    <location>
        <begin position="415"/>
        <end position="434"/>
    </location>
</feature>
<evidence type="ECO:0000256" key="6">
    <source>
        <dbReference type="ARBA" id="ARBA00023136"/>
    </source>
</evidence>
<comment type="subcellular location">
    <subcellularLocation>
        <location evidence="1">Cell inner membrane</location>
        <topology evidence="1">Multi-pass membrane protein</topology>
    </subcellularLocation>
</comment>
<dbReference type="PIRSF" id="PIRSF006603">
    <property type="entry name" value="DinF"/>
    <property type="match status" value="1"/>
</dbReference>
<feature type="transmembrane region" description="Helical" evidence="7">
    <location>
        <begin position="163"/>
        <end position="187"/>
    </location>
</feature>
<accession>A0ABP9E8V0</accession>
<dbReference type="InterPro" id="IPR002528">
    <property type="entry name" value="MATE_fam"/>
</dbReference>
<evidence type="ECO:0000256" key="1">
    <source>
        <dbReference type="ARBA" id="ARBA00004429"/>
    </source>
</evidence>
<evidence type="ECO:0000256" key="2">
    <source>
        <dbReference type="ARBA" id="ARBA00022448"/>
    </source>
</evidence>
<feature type="transmembrane region" description="Helical" evidence="7">
    <location>
        <begin position="48"/>
        <end position="71"/>
    </location>
</feature>
<feature type="transmembrane region" description="Helical" evidence="7">
    <location>
        <begin position="389"/>
        <end position="409"/>
    </location>
</feature>
<evidence type="ECO:0000313" key="8">
    <source>
        <dbReference type="EMBL" id="GAA4871368.1"/>
    </source>
</evidence>
<feature type="transmembrane region" description="Helical" evidence="7">
    <location>
        <begin position="21"/>
        <end position="42"/>
    </location>
</feature>
<feature type="transmembrane region" description="Helical" evidence="7">
    <location>
        <begin position="92"/>
        <end position="115"/>
    </location>
</feature>
<dbReference type="Proteomes" id="UP001499988">
    <property type="component" value="Unassembled WGS sequence"/>
</dbReference>
<feature type="transmembrane region" description="Helical" evidence="7">
    <location>
        <begin position="251"/>
        <end position="275"/>
    </location>
</feature>
<dbReference type="NCBIfam" id="TIGR00797">
    <property type="entry name" value="matE"/>
    <property type="match status" value="1"/>
</dbReference>
<dbReference type="PANTHER" id="PTHR43549:SF3">
    <property type="entry name" value="MULTIDRUG RESISTANCE PROTEIN YPNP-RELATED"/>
    <property type="match status" value="1"/>
</dbReference>
<evidence type="ECO:0000256" key="4">
    <source>
        <dbReference type="ARBA" id="ARBA00022692"/>
    </source>
</evidence>
<feature type="transmembrane region" description="Helical" evidence="7">
    <location>
        <begin position="193"/>
        <end position="218"/>
    </location>
</feature>
<dbReference type="PANTHER" id="PTHR43549">
    <property type="entry name" value="MULTIDRUG RESISTANCE PROTEIN YPNP-RELATED"/>
    <property type="match status" value="1"/>
</dbReference>
<evidence type="ECO:0000256" key="3">
    <source>
        <dbReference type="ARBA" id="ARBA00022475"/>
    </source>
</evidence>
<proteinExistence type="predicted"/>
<feature type="transmembrane region" description="Helical" evidence="7">
    <location>
        <begin position="281"/>
        <end position="301"/>
    </location>
</feature>
<dbReference type="Pfam" id="PF01554">
    <property type="entry name" value="MatE"/>
    <property type="match status" value="2"/>
</dbReference>
<gene>
    <name evidence="8" type="ORF">GCM10023333_00150</name>
</gene>
<dbReference type="RefSeq" id="WP_345332011.1">
    <property type="nucleotide sequence ID" value="NZ_BAABJZ010000002.1"/>
</dbReference>
<name>A0ABP9E8V0_9GAMM</name>
<evidence type="ECO:0000256" key="7">
    <source>
        <dbReference type="SAM" id="Phobius"/>
    </source>
</evidence>
<dbReference type="InterPro" id="IPR048279">
    <property type="entry name" value="MdtK-like"/>
</dbReference>
<keyword evidence="2" id="KW-0813">Transport</keyword>
<keyword evidence="6 7" id="KW-0472">Membrane</keyword>
<evidence type="ECO:0000256" key="5">
    <source>
        <dbReference type="ARBA" id="ARBA00022989"/>
    </source>
</evidence>
<comment type="caution">
    <text evidence="8">The sequence shown here is derived from an EMBL/GenBank/DDBJ whole genome shotgun (WGS) entry which is preliminary data.</text>
</comment>
<feature type="transmembrane region" description="Helical" evidence="7">
    <location>
        <begin position="135"/>
        <end position="151"/>
    </location>
</feature>
<keyword evidence="9" id="KW-1185">Reference proteome</keyword>
<keyword evidence="3" id="KW-1003">Cell membrane</keyword>
<feature type="transmembrane region" description="Helical" evidence="7">
    <location>
        <begin position="313"/>
        <end position="338"/>
    </location>
</feature>
<dbReference type="EMBL" id="BAABJZ010000002">
    <property type="protein sequence ID" value="GAA4871368.1"/>
    <property type="molecule type" value="Genomic_DNA"/>
</dbReference>
<protein>
    <submittedName>
        <fullName evidence="8">MATE family efflux transporter</fullName>
    </submittedName>
</protein>